<protein>
    <submittedName>
        <fullName evidence="1">Uncharacterized protein</fullName>
    </submittedName>
</protein>
<name>A0A645ARP9_9ZZZZ</name>
<accession>A0A645ARP9</accession>
<dbReference type="AlphaFoldDB" id="A0A645ARP9"/>
<comment type="caution">
    <text evidence="1">The sequence shown here is derived from an EMBL/GenBank/DDBJ whole genome shotgun (WGS) entry which is preliminary data.</text>
</comment>
<organism evidence="1">
    <name type="scientific">bioreactor metagenome</name>
    <dbReference type="NCBI Taxonomy" id="1076179"/>
    <lineage>
        <taxon>unclassified sequences</taxon>
        <taxon>metagenomes</taxon>
        <taxon>ecological metagenomes</taxon>
    </lineage>
</organism>
<gene>
    <name evidence="1" type="ORF">SDC9_102750</name>
</gene>
<reference evidence="1" key="1">
    <citation type="submission" date="2019-08" db="EMBL/GenBank/DDBJ databases">
        <authorList>
            <person name="Kucharzyk K."/>
            <person name="Murdoch R.W."/>
            <person name="Higgins S."/>
            <person name="Loffler F."/>
        </authorList>
    </citation>
    <scope>NUCLEOTIDE SEQUENCE</scope>
</reference>
<sequence length="74" mass="8468">MSILLLVVPIVDLDTQLLTIFLMIEKLQIWTFLRCVRSVEISMKVQITGGFTLKQSHALIVDLCLLLWIIGEKL</sequence>
<proteinExistence type="predicted"/>
<dbReference type="EMBL" id="VSSQ01015516">
    <property type="protein sequence ID" value="MPM55952.1"/>
    <property type="molecule type" value="Genomic_DNA"/>
</dbReference>
<evidence type="ECO:0000313" key="1">
    <source>
        <dbReference type="EMBL" id="MPM55952.1"/>
    </source>
</evidence>